<sequence length="338" mass="38443">MEKKPITIKEIAKRLNISVSAVSKALHDDKSIGLRTKMQVKKMAEELNYQPNQTAIFLQSGKTHTIGVILPHLSETFFPQVICGIEDVAIKNNYVVLLGQSNEDPERELMLLESMKKHRVDGILISISKDTTNYDRLAKYKETIPMVFVDRIPDMKEIHYVACNMVSGTIQAVSYLLQKKHRVIGMVNGPEKFFASKERLDGYRKALEKHRLKYDTSLVINCDLSRDEIQEAVKALLNHKRKPTAIVAFHDNAAMEIIEYLMSTKKDKQITVVSFANLPMTAHSIFRPAASVEQYPYLQGQKGMEILLDIMNTKQIAAESPSPYYKIILDSHLKLLKP</sequence>
<dbReference type="Proteomes" id="UP000426027">
    <property type="component" value="Chromosome"/>
</dbReference>
<dbReference type="InterPro" id="IPR010982">
    <property type="entry name" value="Lambda_DNA-bd_dom_sf"/>
</dbReference>
<organism evidence="5 6">
    <name type="scientific">Phnomibacter ginsenosidimutans</name>
    <dbReference type="NCBI Taxonomy" id="2676868"/>
    <lineage>
        <taxon>Bacteria</taxon>
        <taxon>Pseudomonadati</taxon>
        <taxon>Bacteroidota</taxon>
        <taxon>Chitinophagia</taxon>
        <taxon>Chitinophagales</taxon>
        <taxon>Chitinophagaceae</taxon>
        <taxon>Phnomibacter</taxon>
    </lineage>
</organism>
<reference evidence="5 6" key="1">
    <citation type="submission" date="2019-11" db="EMBL/GenBank/DDBJ databases">
        <authorList>
            <person name="Im W.T."/>
        </authorList>
    </citation>
    <scope>NUCLEOTIDE SEQUENCE [LARGE SCALE GENOMIC DNA]</scope>
    <source>
        <strain evidence="5 6">SB-02</strain>
    </source>
</reference>
<dbReference type="PROSITE" id="PS50932">
    <property type="entry name" value="HTH_LACI_2"/>
    <property type="match status" value="1"/>
</dbReference>
<evidence type="ECO:0000313" key="6">
    <source>
        <dbReference type="Proteomes" id="UP000426027"/>
    </source>
</evidence>
<keyword evidence="2" id="KW-0238">DNA-binding</keyword>
<dbReference type="Pfam" id="PF00356">
    <property type="entry name" value="LacI"/>
    <property type="match status" value="1"/>
</dbReference>
<accession>A0A6I6GHQ0</accession>
<dbReference type="SMART" id="SM00354">
    <property type="entry name" value="HTH_LACI"/>
    <property type="match status" value="1"/>
</dbReference>
<evidence type="ECO:0000313" key="5">
    <source>
        <dbReference type="EMBL" id="QGW29980.1"/>
    </source>
</evidence>
<dbReference type="Gene3D" id="1.10.260.40">
    <property type="entry name" value="lambda repressor-like DNA-binding domains"/>
    <property type="match status" value="1"/>
</dbReference>
<evidence type="ECO:0000256" key="2">
    <source>
        <dbReference type="ARBA" id="ARBA00023125"/>
    </source>
</evidence>
<keyword evidence="3" id="KW-0804">Transcription</keyword>
<dbReference type="InterPro" id="IPR000843">
    <property type="entry name" value="HTH_LacI"/>
</dbReference>
<dbReference type="PANTHER" id="PTHR30146:SF109">
    <property type="entry name" value="HTH-TYPE TRANSCRIPTIONAL REGULATOR GALS"/>
    <property type="match status" value="1"/>
</dbReference>
<dbReference type="KEGG" id="fls:GLV81_04310"/>
<dbReference type="PANTHER" id="PTHR30146">
    <property type="entry name" value="LACI-RELATED TRANSCRIPTIONAL REPRESSOR"/>
    <property type="match status" value="1"/>
</dbReference>
<proteinExistence type="predicted"/>
<evidence type="ECO:0000256" key="1">
    <source>
        <dbReference type="ARBA" id="ARBA00023015"/>
    </source>
</evidence>
<dbReference type="Pfam" id="PF00532">
    <property type="entry name" value="Peripla_BP_1"/>
    <property type="match status" value="1"/>
</dbReference>
<name>A0A6I6GHQ0_9BACT</name>
<dbReference type="InterPro" id="IPR028082">
    <property type="entry name" value="Peripla_BP_I"/>
</dbReference>
<dbReference type="EMBL" id="CP046566">
    <property type="protein sequence ID" value="QGW29980.1"/>
    <property type="molecule type" value="Genomic_DNA"/>
</dbReference>
<dbReference type="GO" id="GO:0003700">
    <property type="term" value="F:DNA-binding transcription factor activity"/>
    <property type="evidence" value="ECO:0007669"/>
    <property type="project" value="TreeGrafter"/>
</dbReference>
<protein>
    <submittedName>
        <fullName evidence="5">Substrate-binding domain-containing protein</fullName>
    </submittedName>
</protein>
<feature type="domain" description="HTH lacI-type" evidence="4">
    <location>
        <begin position="6"/>
        <end position="60"/>
    </location>
</feature>
<dbReference type="InterPro" id="IPR001761">
    <property type="entry name" value="Peripla_BP/Lac1_sug-bd_dom"/>
</dbReference>
<dbReference type="SUPFAM" id="SSF47413">
    <property type="entry name" value="lambda repressor-like DNA-binding domains"/>
    <property type="match status" value="1"/>
</dbReference>
<keyword evidence="1" id="KW-0805">Transcription regulation</keyword>
<gene>
    <name evidence="5" type="ORF">GLV81_04310</name>
</gene>
<dbReference type="SUPFAM" id="SSF53822">
    <property type="entry name" value="Periplasmic binding protein-like I"/>
    <property type="match status" value="1"/>
</dbReference>
<evidence type="ECO:0000259" key="4">
    <source>
        <dbReference type="PROSITE" id="PS50932"/>
    </source>
</evidence>
<dbReference type="Gene3D" id="3.40.50.2300">
    <property type="match status" value="2"/>
</dbReference>
<keyword evidence="6" id="KW-1185">Reference proteome</keyword>
<dbReference type="AlphaFoldDB" id="A0A6I6GHQ0"/>
<evidence type="ECO:0000256" key="3">
    <source>
        <dbReference type="ARBA" id="ARBA00023163"/>
    </source>
</evidence>
<dbReference type="CDD" id="cd06267">
    <property type="entry name" value="PBP1_LacI_sugar_binding-like"/>
    <property type="match status" value="1"/>
</dbReference>
<dbReference type="GO" id="GO:0000976">
    <property type="term" value="F:transcription cis-regulatory region binding"/>
    <property type="evidence" value="ECO:0007669"/>
    <property type="project" value="TreeGrafter"/>
</dbReference>
<dbReference type="CDD" id="cd01392">
    <property type="entry name" value="HTH_LacI"/>
    <property type="match status" value="1"/>
</dbReference>